<organism evidence="1">
    <name type="scientific">Cucumis melo subsp. melo</name>
    <dbReference type="NCBI Taxonomy" id="412675"/>
    <lineage>
        <taxon>Eukaryota</taxon>
        <taxon>Viridiplantae</taxon>
        <taxon>Streptophyta</taxon>
        <taxon>Embryophyta</taxon>
        <taxon>Tracheophyta</taxon>
        <taxon>Spermatophyta</taxon>
        <taxon>Magnoliopsida</taxon>
        <taxon>eudicotyledons</taxon>
        <taxon>Gunneridae</taxon>
        <taxon>Pentapetalae</taxon>
        <taxon>rosids</taxon>
        <taxon>fabids</taxon>
        <taxon>Cucurbitales</taxon>
        <taxon>Cucurbitaceae</taxon>
        <taxon>Benincaseae</taxon>
        <taxon>Cucumis</taxon>
    </lineage>
</organism>
<reference evidence="1" key="4">
    <citation type="journal article" date="2010" name="BMC Plant Biol.">
        <title>Sequencing of 6.7 Mb of the melon genome using a BAC pooling strategy.</title>
        <authorList>
            <person name="Gonzalez V.M."/>
            <person name="Benjak A."/>
            <person name="Henaff E.M."/>
            <person name="Mir G."/>
            <person name="Casacuberta J.M."/>
            <person name="Garcia-Mas J."/>
            <person name="Puigdomenech P."/>
        </authorList>
    </citation>
    <scope>NUCLEOTIDE SEQUENCE</scope>
    <source>
        <tissue evidence="1">Young leaves</tissue>
    </source>
</reference>
<name>E5GB31_CUCME</name>
<evidence type="ECO:0000313" key="1">
    <source>
        <dbReference type="EMBL" id="ADN33673.1"/>
    </source>
</evidence>
<proteinExistence type="predicted"/>
<sequence>MKLCSKQVLLWLPETLHRKKVVVDRASNPPPRAARKRPPQFAIIVKASAASSLATMLFSSSFSIRHSLVSCVDVAASSSADRFRLTVVSDAAPSTSRSFSRCFAIVYSSHF</sequence>
<protein>
    <submittedName>
        <fullName evidence="1">Uncharacterized protein</fullName>
    </submittedName>
</protein>
<dbReference type="AlphaFoldDB" id="E5GB31"/>
<reference evidence="1" key="2">
    <citation type="journal article" date="2007" name="Mol. Genet. Genomics">
        <title>Structure of two melon regions reveals high microsynteny with sequenced plant species.</title>
        <authorList>
            <person name="Deleu W."/>
            <person name="Gonzalez V."/>
            <person name="Monfort A."/>
            <person name="Bendahmane A."/>
            <person name="Puigdomenech P."/>
            <person name="Arus P."/>
            <person name="Garcia-Mas J."/>
        </authorList>
    </citation>
    <scope>NUCLEOTIDE SEQUENCE</scope>
    <source>
        <tissue evidence="1">Young leaves</tissue>
    </source>
</reference>
<dbReference type="EMBL" id="HM854749">
    <property type="protein sequence ID" value="ADN33673.1"/>
    <property type="molecule type" value="Genomic_DNA"/>
</dbReference>
<accession>E5GB31</accession>
<reference evidence="1" key="3">
    <citation type="journal article" date="2010" name="BMC Genomics">
        <title>Generation of a BAC-based physical map of the melon genome.</title>
        <authorList>
            <person name="Gonzalez V.M."/>
            <person name="Garcia-Mas J."/>
            <person name="Arus P."/>
            <person name="Puigdomenech P."/>
        </authorList>
    </citation>
    <scope>NUCLEOTIDE SEQUENCE</scope>
    <source>
        <tissue evidence="1">Young leaves</tissue>
    </source>
</reference>
<reference evidence="1" key="1">
    <citation type="journal article" date="2003" name="Plant Mol. Biol.">
        <title>Identification and characterisation of a melon genomic region containing a resistance gene cluster from a constructed BAC library. Microcolinearity between Cucumis melo and Arabidopsis thaliana.</title>
        <authorList>
            <person name="van Leeuwen H."/>
            <person name="Monfort A."/>
            <person name="Zhang H.B."/>
            <person name="Puigdomenech P."/>
        </authorList>
    </citation>
    <scope>NUCLEOTIDE SEQUENCE</scope>
    <source>
        <tissue evidence="1">Young leaves</tissue>
    </source>
</reference>